<evidence type="ECO:0000256" key="6">
    <source>
        <dbReference type="SAM" id="MobiDB-lite"/>
    </source>
</evidence>
<dbReference type="InterPro" id="IPR024478">
    <property type="entry name" value="HlyB_4HB_MCP"/>
</dbReference>
<name>A0A7W5BCK6_9BURK</name>
<dbReference type="GO" id="GO:0005886">
    <property type="term" value="C:plasma membrane"/>
    <property type="evidence" value="ECO:0007669"/>
    <property type="project" value="TreeGrafter"/>
</dbReference>
<evidence type="ECO:0000256" key="1">
    <source>
        <dbReference type="ARBA" id="ARBA00004370"/>
    </source>
</evidence>
<dbReference type="AlphaFoldDB" id="A0A7W5BCK6"/>
<feature type="compositionally biased region" description="Low complexity" evidence="6">
    <location>
        <begin position="599"/>
        <end position="608"/>
    </location>
</feature>
<keyword evidence="10" id="KW-1185">Reference proteome</keyword>
<dbReference type="FunFam" id="1.10.287.950:FF:000001">
    <property type="entry name" value="Methyl-accepting chemotaxis sensory transducer"/>
    <property type="match status" value="1"/>
</dbReference>
<dbReference type="InterPro" id="IPR051310">
    <property type="entry name" value="MCP_chemotaxis"/>
</dbReference>
<dbReference type="SUPFAM" id="SSF58104">
    <property type="entry name" value="Methyl-accepting chemotaxis protein (MCP) signaling domain"/>
    <property type="match status" value="1"/>
</dbReference>
<evidence type="ECO:0000313" key="10">
    <source>
        <dbReference type="Proteomes" id="UP000541535"/>
    </source>
</evidence>
<dbReference type="PROSITE" id="PS51257">
    <property type="entry name" value="PROKAR_LIPOPROTEIN"/>
    <property type="match status" value="1"/>
</dbReference>
<dbReference type="PANTHER" id="PTHR43531:SF14">
    <property type="entry name" value="METHYL-ACCEPTING CHEMOTAXIS PROTEIN I-RELATED"/>
    <property type="match status" value="1"/>
</dbReference>
<sequence>MLNKLRIGPKLLLAPALVLLLLIATAGCAWLGMVHQNASMENLVQVRATRLQAAADAMGEARLAHAGIYQLLAWINGSFAQQRLDELGRQIRARHAALEGQLGELAQVSSPDEARIVAACAQALAAYRKGVEETMELAQMDQSIATNAMAKAEHQFSLLNEDLAQLAALERKLSEEAYAAANAEYHRLGAAMGGLVALSVLLSLLVSMRVRSVLLREIQAIGNAVRSLADGDLRCGPASAGRDEIAETGRVLDHSVARLNHTLRLIQDAVQSIDTASHEIASGNQDLSARTEMQASSLQQTASAMACLTGAVRQNAEHAQQASALAASASSLASDGGAAMGQAVAAMESIRGCSRKIVEIIGVIDGISFQTNILALNAAVEAARAGEQGRGFAVVAAEVRTLAQRSANAAREIKTLIAESVATIDSGNACVGRAGGSMDAIVGSVREVNEIIARISAASSEQAQGISEVNQAVGQMDDATQQNAALVEEAAAAAESLQRQAISLSEAVAVFELGEAAPEPEAAAADGQAPAAPAAQEDADEEYAMPERRAGGSRMRAARPGSGAREGLAQKARTGQAEAPGQVHRFGNADARADRDAHPAAARQQFKR</sequence>
<dbReference type="PANTHER" id="PTHR43531">
    <property type="entry name" value="PROTEIN ICFG"/>
    <property type="match status" value="1"/>
</dbReference>
<dbReference type="PRINTS" id="PR00260">
    <property type="entry name" value="CHEMTRNSDUCR"/>
</dbReference>
<dbReference type="Pfam" id="PF12729">
    <property type="entry name" value="4HB_MCP_1"/>
    <property type="match status" value="1"/>
</dbReference>
<dbReference type="SMART" id="SM00283">
    <property type="entry name" value="MA"/>
    <property type="match status" value="1"/>
</dbReference>
<dbReference type="Pfam" id="PF00015">
    <property type="entry name" value="MCPsignal"/>
    <property type="match status" value="1"/>
</dbReference>
<dbReference type="GO" id="GO:0004888">
    <property type="term" value="F:transmembrane signaling receptor activity"/>
    <property type="evidence" value="ECO:0007669"/>
    <property type="project" value="InterPro"/>
</dbReference>
<reference evidence="9 10" key="1">
    <citation type="submission" date="2020-08" db="EMBL/GenBank/DDBJ databases">
        <title>Genomic Encyclopedia of Type Strains, Phase III (KMG-III): the genomes of soil and plant-associated and newly described type strains.</title>
        <authorList>
            <person name="Whitman W."/>
        </authorList>
    </citation>
    <scope>NUCLEOTIDE SEQUENCE [LARGE SCALE GENOMIC DNA]</scope>
    <source>
        <strain evidence="9 10">CECT 8897</strain>
    </source>
</reference>
<protein>
    <submittedName>
        <fullName evidence="9">Methyl-accepting chemotaxis protein</fullName>
    </submittedName>
</protein>
<dbReference type="GO" id="GO:0006935">
    <property type="term" value="P:chemotaxis"/>
    <property type="evidence" value="ECO:0007669"/>
    <property type="project" value="InterPro"/>
</dbReference>
<comment type="similarity">
    <text evidence="3">Belongs to the methyl-accepting chemotaxis (MCP) protein family.</text>
</comment>
<feature type="coiled-coil region" evidence="5">
    <location>
        <begin position="469"/>
        <end position="507"/>
    </location>
</feature>
<dbReference type="PROSITE" id="PS50111">
    <property type="entry name" value="CHEMOTAXIS_TRANSDUC_2"/>
    <property type="match status" value="1"/>
</dbReference>
<keyword evidence="4" id="KW-0807">Transducer</keyword>
<feature type="compositionally biased region" description="Low complexity" evidence="6">
    <location>
        <begin position="552"/>
        <end position="565"/>
    </location>
</feature>
<feature type="region of interest" description="Disordered" evidence="6">
    <location>
        <begin position="519"/>
        <end position="608"/>
    </location>
</feature>
<evidence type="ECO:0000259" key="8">
    <source>
        <dbReference type="PROSITE" id="PS50885"/>
    </source>
</evidence>
<evidence type="ECO:0000259" key="7">
    <source>
        <dbReference type="PROSITE" id="PS50111"/>
    </source>
</evidence>
<dbReference type="EMBL" id="JACHXD010000010">
    <property type="protein sequence ID" value="MBB3120631.1"/>
    <property type="molecule type" value="Genomic_DNA"/>
</dbReference>
<evidence type="ECO:0000256" key="2">
    <source>
        <dbReference type="ARBA" id="ARBA00022481"/>
    </source>
</evidence>
<feature type="compositionally biased region" description="Low complexity" evidence="6">
    <location>
        <begin position="519"/>
        <end position="536"/>
    </location>
</feature>
<comment type="subcellular location">
    <subcellularLocation>
        <location evidence="1">Membrane</location>
    </subcellularLocation>
</comment>
<dbReference type="PROSITE" id="PS50885">
    <property type="entry name" value="HAMP"/>
    <property type="match status" value="1"/>
</dbReference>
<feature type="domain" description="HAMP" evidence="8">
    <location>
        <begin position="212"/>
        <end position="264"/>
    </location>
</feature>
<dbReference type="GO" id="GO:0007165">
    <property type="term" value="P:signal transduction"/>
    <property type="evidence" value="ECO:0007669"/>
    <property type="project" value="UniProtKB-KW"/>
</dbReference>
<evidence type="ECO:0000256" key="3">
    <source>
        <dbReference type="ARBA" id="ARBA00029447"/>
    </source>
</evidence>
<dbReference type="InterPro" id="IPR003660">
    <property type="entry name" value="HAMP_dom"/>
</dbReference>
<dbReference type="Proteomes" id="UP000541535">
    <property type="component" value="Unassembled WGS sequence"/>
</dbReference>
<keyword evidence="2" id="KW-0488">Methylation</keyword>
<accession>A0A7W5BCK6</accession>
<dbReference type="InterPro" id="IPR004090">
    <property type="entry name" value="Chemotax_Me-accpt_rcpt"/>
</dbReference>
<comment type="caution">
    <text evidence="9">The sequence shown here is derived from an EMBL/GenBank/DDBJ whole genome shotgun (WGS) entry which is preliminary data.</text>
</comment>
<evidence type="ECO:0000256" key="5">
    <source>
        <dbReference type="SAM" id="Coils"/>
    </source>
</evidence>
<organism evidence="9 10">
    <name type="scientific">Pseudoduganella violacea</name>
    <dbReference type="NCBI Taxonomy" id="1715466"/>
    <lineage>
        <taxon>Bacteria</taxon>
        <taxon>Pseudomonadati</taxon>
        <taxon>Pseudomonadota</taxon>
        <taxon>Betaproteobacteria</taxon>
        <taxon>Burkholderiales</taxon>
        <taxon>Oxalobacteraceae</taxon>
        <taxon>Telluria group</taxon>
        <taxon>Pseudoduganella</taxon>
    </lineage>
</organism>
<dbReference type="Gene3D" id="1.10.287.950">
    <property type="entry name" value="Methyl-accepting chemotaxis protein"/>
    <property type="match status" value="1"/>
</dbReference>
<feature type="domain" description="Methyl-accepting transducer" evidence="7">
    <location>
        <begin position="269"/>
        <end position="498"/>
    </location>
</feature>
<keyword evidence="5" id="KW-0175">Coiled coil</keyword>
<proteinExistence type="inferred from homology"/>
<evidence type="ECO:0000313" key="9">
    <source>
        <dbReference type="EMBL" id="MBB3120631.1"/>
    </source>
</evidence>
<evidence type="ECO:0000256" key="4">
    <source>
        <dbReference type="PROSITE-ProRule" id="PRU00284"/>
    </source>
</evidence>
<dbReference type="InterPro" id="IPR004089">
    <property type="entry name" value="MCPsignal_dom"/>
</dbReference>
<gene>
    <name evidence="9" type="ORF">FHS03_003698</name>
</gene>